<feature type="non-terminal residue" evidence="2">
    <location>
        <position position="130"/>
    </location>
</feature>
<organism evidence="2">
    <name type="scientific">marine sediment metagenome</name>
    <dbReference type="NCBI Taxonomy" id="412755"/>
    <lineage>
        <taxon>unclassified sequences</taxon>
        <taxon>metagenomes</taxon>
        <taxon>ecological metagenomes</taxon>
    </lineage>
</organism>
<gene>
    <name evidence="2" type="ORF">S12H4_60057</name>
</gene>
<sequence length="130" mass="13899">MAVAIKSTSDIARKFAEVTPGRVSEYTDGVTNPKRDWEAETKAAEDNFEKGITQAIRDKRFGKGVAKAGTAKWQARAIKIGPGRFAEGVAAAGPAYAEGFGPYRDVIAGLTLPPRGPSGDPRNIDRVKTH</sequence>
<reference evidence="2" key="1">
    <citation type="journal article" date="2014" name="Front. Microbiol.">
        <title>High frequency of phylogenetically diverse reductive dehalogenase-homologous genes in deep subseafloor sedimentary metagenomes.</title>
        <authorList>
            <person name="Kawai M."/>
            <person name="Futagami T."/>
            <person name="Toyoda A."/>
            <person name="Takaki Y."/>
            <person name="Nishi S."/>
            <person name="Hori S."/>
            <person name="Arai W."/>
            <person name="Tsubouchi T."/>
            <person name="Morono Y."/>
            <person name="Uchiyama I."/>
            <person name="Ito T."/>
            <person name="Fujiyama A."/>
            <person name="Inagaki F."/>
            <person name="Takami H."/>
        </authorList>
    </citation>
    <scope>NUCLEOTIDE SEQUENCE</scope>
    <source>
        <strain evidence="2">Expedition CK06-06</strain>
    </source>
</reference>
<evidence type="ECO:0000256" key="1">
    <source>
        <dbReference type="SAM" id="MobiDB-lite"/>
    </source>
</evidence>
<evidence type="ECO:0000313" key="2">
    <source>
        <dbReference type="EMBL" id="GAJ20304.1"/>
    </source>
</evidence>
<proteinExistence type="predicted"/>
<name>X1US58_9ZZZZ</name>
<comment type="caution">
    <text evidence="2">The sequence shown here is derived from an EMBL/GenBank/DDBJ whole genome shotgun (WGS) entry which is preliminary data.</text>
</comment>
<protein>
    <submittedName>
        <fullName evidence="2">Uncharacterized protein</fullName>
    </submittedName>
</protein>
<dbReference type="AlphaFoldDB" id="X1US58"/>
<dbReference type="EMBL" id="BARW01039423">
    <property type="protein sequence ID" value="GAJ20304.1"/>
    <property type="molecule type" value="Genomic_DNA"/>
</dbReference>
<accession>X1US58</accession>
<feature type="region of interest" description="Disordered" evidence="1">
    <location>
        <begin position="111"/>
        <end position="130"/>
    </location>
</feature>